<comment type="caution">
    <text evidence="2">The sequence shown here is derived from an EMBL/GenBank/DDBJ whole genome shotgun (WGS) entry which is preliminary data.</text>
</comment>
<dbReference type="Proteomes" id="UP001607303">
    <property type="component" value="Unassembled WGS sequence"/>
</dbReference>
<organism evidence="2 3">
    <name type="scientific">Vespula maculifrons</name>
    <name type="common">Eastern yellow jacket</name>
    <name type="synonym">Wasp</name>
    <dbReference type="NCBI Taxonomy" id="7453"/>
    <lineage>
        <taxon>Eukaryota</taxon>
        <taxon>Metazoa</taxon>
        <taxon>Ecdysozoa</taxon>
        <taxon>Arthropoda</taxon>
        <taxon>Hexapoda</taxon>
        <taxon>Insecta</taxon>
        <taxon>Pterygota</taxon>
        <taxon>Neoptera</taxon>
        <taxon>Endopterygota</taxon>
        <taxon>Hymenoptera</taxon>
        <taxon>Apocrita</taxon>
        <taxon>Aculeata</taxon>
        <taxon>Vespoidea</taxon>
        <taxon>Vespidae</taxon>
        <taxon>Vespinae</taxon>
        <taxon>Vespula</taxon>
    </lineage>
</organism>
<dbReference type="AlphaFoldDB" id="A0ABD2CR42"/>
<dbReference type="EMBL" id="JAYRBN010000035">
    <property type="protein sequence ID" value="KAL2747578.1"/>
    <property type="molecule type" value="Genomic_DNA"/>
</dbReference>
<feature type="compositionally biased region" description="Polar residues" evidence="1">
    <location>
        <begin position="246"/>
        <end position="256"/>
    </location>
</feature>
<evidence type="ECO:0000313" key="3">
    <source>
        <dbReference type="Proteomes" id="UP001607303"/>
    </source>
</evidence>
<accession>A0ABD2CR42</accession>
<name>A0ABD2CR42_VESMC</name>
<reference evidence="2 3" key="1">
    <citation type="journal article" date="2024" name="Ann. Entomol. Soc. Am.">
        <title>Genomic analyses of the southern and eastern yellowjacket wasps (Hymenoptera: Vespidae) reveal evolutionary signatures of social life.</title>
        <authorList>
            <person name="Catto M.A."/>
            <person name="Caine P.B."/>
            <person name="Orr S.E."/>
            <person name="Hunt B.G."/>
            <person name="Goodisman M.A.D."/>
        </authorList>
    </citation>
    <scope>NUCLEOTIDE SEQUENCE [LARGE SCALE GENOMIC DNA]</scope>
    <source>
        <strain evidence="2">232</strain>
        <tissue evidence="2">Head and thorax</tissue>
    </source>
</reference>
<gene>
    <name evidence="2" type="ORF">V1477_004270</name>
</gene>
<evidence type="ECO:0000313" key="2">
    <source>
        <dbReference type="EMBL" id="KAL2747578.1"/>
    </source>
</evidence>
<protein>
    <submittedName>
        <fullName evidence="2">Uncharacterized protein</fullName>
    </submittedName>
</protein>
<evidence type="ECO:0000256" key="1">
    <source>
        <dbReference type="SAM" id="MobiDB-lite"/>
    </source>
</evidence>
<feature type="region of interest" description="Disordered" evidence="1">
    <location>
        <begin position="233"/>
        <end position="271"/>
    </location>
</feature>
<proteinExistence type="predicted"/>
<sequence length="325" mass="38494">MIFYSFYFFTGNFGNTRTIVNLLLKRMKSNPLEYFMFFLLLIVSGGRSTSVRDNLFHENDLVSSTNSNKSPLPIISPVDYTDTLHSCLYVSPDLPPCHFIRNENTQRFYRSTDNSLERKKSNEQSLFQGHITVYSLQGCLPSRLPFKMALCESKESLERATKIWKLYPFQINDDEKIGSTFVFPRFDINRWLKSMRLLRDERDQEQRWNDSENFLKASPKYFSSSMISFDRDRNDRIKSSSSTSTINRNNLMNSNESVRRRRRRRRRSDLLDREIRQGSEFPYSKSIPFDPKRLSLALRSNKFFKSSPSLSQRSRDMKMENQSFY</sequence>
<keyword evidence="3" id="KW-1185">Reference proteome</keyword>